<evidence type="ECO:0000256" key="3">
    <source>
        <dbReference type="ARBA" id="ARBA00022729"/>
    </source>
</evidence>
<dbReference type="EMBL" id="PJNW01000002">
    <property type="protein sequence ID" value="PKR90735.1"/>
    <property type="molecule type" value="Genomic_DNA"/>
</dbReference>
<evidence type="ECO:0000256" key="4">
    <source>
        <dbReference type="SAM" id="SignalP"/>
    </source>
</evidence>
<feature type="signal peptide" evidence="4">
    <location>
        <begin position="1"/>
        <end position="25"/>
    </location>
</feature>
<dbReference type="GO" id="GO:0030246">
    <property type="term" value="F:carbohydrate binding"/>
    <property type="evidence" value="ECO:0007669"/>
    <property type="project" value="UniProtKB-ARBA"/>
</dbReference>
<gene>
    <name evidence="6" type="ORF">CXZ10_05085</name>
</gene>
<keyword evidence="7" id="KW-1185">Reference proteome</keyword>
<dbReference type="GO" id="GO:0030313">
    <property type="term" value="C:cell envelope"/>
    <property type="evidence" value="ECO:0007669"/>
    <property type="project" value="UniProtKB-SubCell"/>
</dbReference>
<proteinExistence type="inferred from homology"/>
<comment type="caution">
    <text evidence="6">The sequence shown here is derived from an EMBL/GenBank/DDBJ whole genome shotgun (WGS) entry which is preliminary data.</text>
</comment>
<evidence type="ECO:0000256" key="2">
    <source>
        <dbReference type="ARBA" id="ARBA00007639"/>
    </source>
</evidence>
<protein>
    <submittedName>
        <fullName evidence="6">LacI family transcriptional regulator</fullName>
    </submittedName>
</protein>
<dbReference type="SUPFAM" id="SSF53822">
    <property type="entry name" value="Periplasmic binding protein-like I"/>
    <property type="match status" value="1"/>
</dbReference>
<dbReference type="InterPro" id="IPR028082">
    <property type="entry name" value="Peripla_BP_I"/>
</dbReference>
<keyword evidence="3 4" id="KW-0732">Signal</keyword>
<dbReference type="Proteomes" id="UP000233491">
    <property type="component" value="Unassembled WGS sequence"/>
</dbReference>
<dbReference type="OrthoDB" id="3600104at2"/>
<dbReference type="AlphaFoldDB" id="A0A1I4QDR1"/>
<dbReference type="PANTHER" id="PTHR46847">
    <property type="entry name" value="D-ALLOSE-BINDING PERIPLASMIC PROTEIN-RELATED"/>
    <property type="match status" value="1"/>
</dbReference>
<feature type="domain" description="Periplasmic binding protein" evidence="5">
    <location>
        <begin position="31"/>
        <end position="278"/>
    </location>
</feature>
<evidence type="ECO:0000313" key="6">
    <source>
        <dbReference type="EMBL" id="PKR90735.1"/>
    </source>
</evidence>
<accession>A0A1I4QDR1</accession>
<comment type="subcellular location">
    <subcellularLocation>
        <location evidence="1">Cell envelope</location>
    </subcellularLocation>
</comment>
<evidence type="ECO:0000313" key="7">
    <source>
        <dbReference type="Proteomes" id="UP000233491"/>
    </source>
</evidence>
<feature type="chain" id="PRO_5015065631" evidence="4">
    <location>
        <begin position="26"/>
        <end position="305"/>
    </location>
</feature>
<comment type="similarity">
    <text evidence="2">Belongs to the bacterial solute-binding protein 2 family.</text>
</comment>
<sequence length="305" mass="31623">MNIHAKAALLAASATLVLSAGAALAKDAPKIGVSFQEMNNPYFIVMNEEVTAFAKLLGDNTEVYVADARHDVSKQLSDIEDMVSKGVNILVVNPTDSEGVRSAVEAAKAKGVTVVSVDAQAAGVDAFVGSKNYDAGVLACDALVKEIGGKGEVAILDGIAVVPILERVRGCKDALAKAPDVKLVDIQNGRQERDISVGVAENMMQSHPDLRGIFSVNDGGAMGVLAAIEGSGKDVVLTSVDGAPEAVKAINAGSAFKATAAQFPRDQMRIGLAIALAKYMGAHVPAVIPIDVELVDKTNAETFAW</sequence>
<dbReference type="Pfam" id="PF13407">
    <property type="entry name" value="Peripla_BP_4"/>
    <property type="match status" value="1"/>
</dbReference>
<evidence type="ECO:0000256" key="1">
    <source>
        <dbReference type="ARBA" id="ARBA00004196"/>
    </source>
</evidence>
<dbReference type="InterPro" id="IPR025997">
    <property type="entry name" value="SBP_2_dom"/>
</dbReference>
<organism evidence="6 7">
    <name type="scientific">Pleomorphomonas diazotrophica</name>
    <dbReference type="NCBI Taxonomy" id="1166257"/>
    <lineage>
        <taxon>Bacteria</taxon>
        <taxon>Pseudomonadati</taxon>
        <taxon>Pseudomonadota</taxon>
        <taxon>Alphaproteobacteria</taxon>
        <taxon>Hyphomicrobiales</taxon>
        <taxon>Pleomorphomonadaceae</taxon>
        <taxon>Pleomorphomonas</taxon>
    </lineage>
</organism>
<evidence type="ECO:0000259" key="5">
    <source>
        <dbReference type="Pfam" id="PF13407"/>
    </source>
</evidence>
<dbReference type="Gene3D" id="3.40.50.2300">
    <property type="match status" value="2"/>
</dbReference>
<name>A0A1I4QDR1_9HYPH</name>
<dbReference type="PANTHER" id="PTHR46847:SF1">
    <property type="entry name" value="D-ALLOSE-BINDING PERIPLASMIC PROTEIN-RELATED"/>
    <property type="match status" value="1"/>
</dbReference>
<reference evidence="6 7" key="1">
    <citation type="submission" date="2017-12" db="EMBL/GenBank/DDBJ databases">
        <title>Anaerobic carbon monoxide metabolism by Pleomorphomonas carboxyditropha sp. nov., a new mesophilic hydrogenogenic carboxidotroph.</title>
        <authorList>
            <person name="Esquivel-Elizondo S."/>
            <person name="Krajmalnik-Brown R."/>
        </authorList>
    </citation>
    <scope>NUCLEOTIDE SEQUENCE [LARGE SCALE GENOMIC DNA]</scope>
    <source>
        <strain evidence="6 7">R5-392</strain>
    </source>
</reference>